<dbReference type="AlphaFoldDB" id="A0A834TKB0"/>
<keyword evidence="3" id="KW-0676">Redox-active center</keyword>
<keyword evidence="1" id="KW-0813">Transport</keyword>
<dbReference type="InterPro" id="IPR050620">
    <property type="entry name" value="Thioredoxin_H-type-like"/>
</dbReference>
<sequence length="134" mass="15121">MKKKQKGMEGQEHSKISKVVKIRSRESWEYYITHATNHGYPIMVHFSACWCMPSIAISPFFEELASTYQHILFLMVDVDEIKEVASKLGIKAMPTLVLISGGAPMDKIVGANPKEIRKMMDAFLHSPHNKSSSP</sequence>
<dbReference type="EMBL" id="JAAIUW010000007">
    <property type="protein sequence ID" value="KAF7822857.1"/>
    <property type="molecule type" value="Genomic_DNA"/>
</dbReference>
<comment type="caution">
    <text evidence="5">The sequence shown here is derived from an EMBL/GenBank/DDBJ whole genome shotgun (WGS) entry which is preliminary data.</text>
</comment>
<protein>
    <submittedName>
        <fullName evidence="5">Thioredoxin-like protein CXXS1</fullName>
    </submittedName>
</protein>
<evidence type="ECO:0000256" key="2">
    <source>
        <dbReference type="ARBA" id="ARBA00023157"/>
    </source>
</evidence>
<dbReference type="CDD" id="cd02947">
    <property type="entry name" value="TRX_family"/>
    <property type="match status" value="1"/>
</dbReference>
<dbReference type="OrthoDB" id="10263751at2759"/>
<dbReference type="FunFam" id="3.40.30.10:FF:000245">
    <property type="entry name" value="Thioredoxin"/>
    <property type="match status" value="1"/>
</dbReference>
<evidence type="ECO:0000256" key="1">
    <source>
        <dbReference type="ARBA" id="ARBA00022982"/>
    </source>
</evidence>
<dbReference type="InterPro" id="IPR036249">
    <property type="entry name" value="Thioredoxin-like_sf"/>
</dbReference>
<keyword evidence="6" id="KW-1185">Reference proteome</keyword>
<dbReference type="PANTHER" id="PTHR10438:SF433">
    <property type="entry name" value="THIOREDOXIN-LIKE PROTEIN CXXS1"/>
    <property type="match status" value="1"/>
</dbReference>
<keyword evidence="1" id="KW-0249">Electron transport</keyword>
<keyword evidence="2" id="KW-1015">Disulfide bond</keyword>
<reference evidence="5" key="1">
    <citation type="submission" date="2020-09" db="EMBL/GenBank/DDBJ databases">
        <title>Genome-Enabled Discovery of Anthraquinone Biosynthesis in Senna tora.</title>
        <authorList>
            <person name="Kang S.-H."/>
            <person name="Pandey R.P."/>
            <person name="Lee C.-M."/>
            <person name="Sim J.-S."/>
            <person name="Jeong J.-T."/>
            <person name="Choi B.-S."/>
            <person name="Jung M."/>
            <person name="Ginzburg D."/>
            <person name="Zhao K."/>
            <person name="Won S.Y."/>
            <person name="Oh T.-J."/>
            <person name="Yu Y."/>
            <person name="Kim N.-H."/>
            <person name="Lee O.R."/>
            <person name="Lee T.-H."/>
            <person name="Bashyal P."/>
            <person name="Kim T.-S."/>
            <person name="Lee W.-H."/>
            <person name="Kawkins C."/>
            <person name="Kim C.-K."/>
            <person name="Kim J.S."/>
            <person name="Ahn B.O."/>
            <person name="Rhee S.Y."/>
            <person name="Sohng J.K."/>
        </authorList>
    </citation>
    <scope>NUCLEOTIDE SEQUENCE</scope>
    <source>
        <tissue evidence="5">Leaf</tissue>
    </source>
</reference>
<dbReference type="Pfam" id="PF00085">
    <property type="entry name" value="Thioredoxin"/>
    <property type="match status" value="1"/>
</dbReference>
<dbReference type="Gene3D" id="3.40.30.10">
    <property type="entry name" value="Glutaredoxin"/>
    <property type="match status" value="1"/>
</dbReference>
<dbReference type="InterPro" id="IPR013766">
    <property type="entry name" value="Thioredoxin_domain"/>
</dbReference>
<dbReference type="PANTHER" id="PTHR10438">
    <property type="entry name" value="THIOREDOXIN"/>
    <property type="match status" value="1"/>
</dbReference>
<dbReference type="Proteomes" id="UP000634136">
    <property type="component" value="Unassembled WGS sequence"/>
</dbReference>
<gene>
    <name evidence="5" type="ORF">G2W53_021001</name>
</gene>
<accession>A0A834TKB0</accession>
<proteinExistence type="predicted"/>
<evidence type="ECO:0000313" key="5">
    <source>
        <dbReference type="EMBL" id="KAF7822857.1"/>
    </source>
</evidence>
<evidence type="ECO:0000313" key="6">
    <source>
        <dbReference type="Proteomes" id="UP000634136"/>
    </source>
</evidence>
<evidence type="ECO:0000256" key="3">
    <source>
        <dbReference type="ARBA" id="ARBA00023284"/>
    </source>
</evidence>
<organism evidence="5 6">
    <name type="scientific">Senna tora</name>
    <dbReference type="NCBI Taxonomy" id="362788"/>
    <lineage>
        <taxon>Eukaryota</taxon>
        <taxon>Viridiplantae</taxon>
        <taxon>Streptophyta</taxon>
        <taxon>Embryophyta</taxon>
        <taxon>Tracheophyta</taxon>
        <taxon>Spermatophyta</taxon>
        <taxon>Magnoliopsida</taxon>
        <taxon>eudicotyledons</taxon>
        <taxon>Gunneridae</taxon>
        <taxon>Pentapetalae</taxon>
        <taxon>rosids</taxon>
        <taxon>fabids</taxon>
        <taxon>Fabales</taxon>
        <taxon>Fabaceae</taxon>
        <taxon>Caesalpinioideae</taxon>
        <taxon>Cassia clade</taxon>
        <taxon>Senna</taxon>
    </lineage>
</organism>
<dbReference type="SUPFAM" id="SSF52833">
    <property type="entry name" value="Thioredoxin-like"/>
    <property type="match status" value="1"/>
</dbReference>
<evidence type="ECO:0000259" key="4">
    <source>
        <dbReference type="PROSITE" id="PS51352"/>
    </source>
</evidence>
<name>A0A834TKB0_9FABA</name>
<feature type="domain" description="Thioredoxin" evidence="4">
    <location>
        <begin position="1"/>
        <end position="125"/>
    </location>
</feature>
<dbReference type="PROSITE" id="PS51352">
    <property type="entry name" value="THIOREDOXIN_2"/>
    <property type="match status" value="1"/>
</dbReference>